<dbReference type="GO" id="GO:0016491">
    <property type="term" value="F:oxidoreductase activity"/>
    <property type="evidence" value="ECO:0007669"/>
    <property type="project" value="UniProtKB-KW"/>
</dbReference>
<reference evidence="4" key="2">
    <citation type="submission" date="2023-01" db="EMBL/GenBank/DDBJ databases">
        <authorList>
            <person name="Petersen C."/>
        </authorList>
    </citation>
    <scope>NUCLEOTIDE SEQUENCE</scope>
    <source>
        <strain evidence="4">IBT 17514</strain>
    </source>
</reference>
<dbReference type="InterPro" id="IPR006094">
    <property type="entry name" value="Oxid_FAD_bind_N"/>
</dbReference>
<dbReference type="PROSITE" id="PS51387">
    <property type="entry name" value="FAD_PCMH"/>
    <property type="match status" value="1"/>
</dbReference>
<accession>A0AAD6N008</accession>
<dbReference type="Gene3D" id="3.30.465.10">
    <property type="match status" value="2"/>
</dbReference>
<evidence type="ECO:0000313" key="5">
    <source>
        <dbReference type="Proteomes" id="UP001215712"/>
    </source>
</evidence>
<comment type="similarity">
    <text evidence="1">Belongs to the oxygen-dependent FAD-linked oxidoreductase family.</text>
</comment>
<evidence type="ECO:0000256" key="1">
    <source>
        <dbReference type="ARBA" id="ARBA00005466"/>
    </source>
</evidence>
<dbReference type="Proteomes" id="UP001215712">
    <property type="component" value="Unassembled WGS sequence"/>
</dbReference>
<organism evidence="4 5">
    <name type="scientific">Penicillium malachiteum</name>
    <dbReference type="NCBI Taxonomy" id="1324776"/>
    <lineage>
        <taxon>Eukaryota</taxon>
        <taxon>Fungi</taxon>
        <taxon>Dikarya</taxon>
        <taxon>Ascomycota</taxon>
        <taxon>Pezizomycotina</taxon>
        <taxon>Eurotiomycetes</taxon>
        <taxon>Eurotiomycetidae</taxon>
        <taxon>Eurotiales</taxon>
        <taxon>Aspergillaceae</taxon>
        <taxon>Penicillium</taxon>
    </lineage>
</organism>
<comment type="caution">
    <text evidence="4">The sequence shown here is derived from an EMBL/GenBank/DDBJ whole genome shotgun (WGS) entry which is preliminary data.</text>
</comment>
<reference evidence="4" key="1">
    <citation type="journal article" date="2023" name="IMA Fungus">
        <title>Comparative genomic study of the Penicillium genus elucidates a diverse pangenome and 15 lateral gene transfer events.</title>
        <authorList>
            <person name="Petersen C."/>
            <person name="Sorensen T."/>
            <person name="Nielsen M.R."/>
            <person name="Sondergaard T.E."/>
            <person name="Sorensen J.L."/>
            <person name="Fitzpatrick D.A."/>
            <person name="Frisvad J.C."/>
            <person name="Nielsen K.L."/>
        </authorList>
    </citation>
    <scope>NUCLEOTIDE SEQUENCE</scope>
    <source>
        <strain evidence="4">IBT 17514</strain>
    </source>
</reference>
<dbReference type="InterPro" id="IPR050432">
    <property type="entry name" value="FAD-linked_Oxidoreductases_BP"/>
</dbReference>
<dbReference type="InterPro" id="IPR012951">
    <property type="entry name" value="BBE"/>
</dbReference>
<evidence type="ECO:0000313" key="4">
    <source>
        <dbReference type="EMBL" id="KAJ5738497.1"/>
    </source>
</evidence>
<evidence type="ECO:0000259" key="3">
    <source>
        <dbReference type="PROSITE" id="PS51387"/>
    </source>
</evidence>
<dbReference type="AlphaFoldDB" id="A0AAD6N008"/>
<name>A0AAD6N008_9EURO</name>
<dbReference type="PANTHER" id="PTHR13878">
    <property type="entry name" value="GULONOLACTONE OXIDASE"/>
    <property type="match status" value="1"/>
</dbReference>
<keyword evidence="5" id="KW-1185">Reference proteome</keyword>
<keyword evidence="2" id="KW-0560">Oxidoreductase</keyword>
<dbReference type="InterPro" id="IPR036318">
    <property type="entry name" value="FAD-bd_PCMH-like_sf"/>
</dbReference>
<gene>
    <name evidence="4" type="ORF">N7493_001652</name>
</gene>
<protein>
    <submittedName>
        <fullName evidence="4">FAD binding domain protein</fullName>
    </submittedName>
</protein>
<dbReference type="SUPFAM" id="SSF56176">
    <property type="entry name" value="FAD-binding/transporter-associated domain-like"/>
    <property type="match status" value="1"/>
</dbReference>
<proteinExistence type="inferred from homology"/>
<dbReference type="GO" id="GO:0071949">
    <property type="term" value="F:FAD binding"/>
    <property type="evidence" value="ECO:0007669"/>
    <property type="project" value="InterPro"/>
</dbReference>
<dbReference type="Pfam" id="PF01565">
    <property type="entry name" value="FAD_binding_4"/>
    <property type="match status" value="1"/>
</dbReference>
<evidence type="ECO:0000256" key="2">
    <source>
        <dbReference type="ARBA" id="ARBA00023002"/>
    </source>
</evidence>
<dbReference type="InterPro" id="IPR016169">
    <property type="entry name" value="FAD-bd_PCMH_sub2"/>
</dbReference>
<dbReference type="Pfam" id="PF08031">
    <property type="entry name" value="BBE"/>
    <property type="match status" value="1"/>
</dbReference>
<sequence>MIHELNQLILRVIGTLSEALINPDGHHYYGKSTGPGAVALWTHNMKQTEYLDYSFSAYTGPALRIGAGIQGFEAMEVANRYGKAVVTGDCSTVGIAGGYSQGGGHGLLASRYGLGVDQVLEWEVVTVSSDVLTASPEKNPDPFWALTGGGGGTYAIIISLTVKLHPELSTAAASLTFEAPGKEEIFWEAVKTFVTDTIPLTDAGAVAIWEIAEYLFELEPITLPGGTRQQLQKHLQPTLSFLEKNNISYSYTIKQFSTYYESYEEMNPEVNITEYQIGGRLIPRLSISQEGGVISGVSLNVSQNEAAVTSVNPAWRNAAISVVLGTVFNYTSRTADLSNQKLMTEKFVPRLEALSPGGGAYLNEADMNQPDWQHAFYGKNYDRLETIKSKYDTDGVLYGLTSVGSDKWVQHNDGRLCRKSQD</sequence>
<dbReference type="PANTHER" id="PTHR13878:SF91">
    <property type="entry name" value="FAD BINDING DOMAIN PROTEIN (AFU_ORTHOLOGUE AFUA_6G12070)-RELATED"/>
    <property type="match status" value="1"/>
</dbReference>
<dbReference type="EMBL" id="JAQJAN010000002">
    <property type="protein sequence ID" value="KAJ5738497.1"/>
    <property type="molecule type" value="Genomic_DNA"/>
</dbReference>
<dbReference type="InterPro" id="IPR016166">
    <property type="entry name" value="FAD-bd_PCMH"/>
</dbReference>
<feature type="domain" description="FAD-binding PCMH-type" evidence="3">
    <location>
        <begin position="1"/>
        <end position="167"/>
    </location>
</feature>